<dbReference type="Pfam" id="PF01943">
    <property type="entry name" value="Polysacc_synt"/>
    <property type="match status" value="1"/>
</dbReference>
<evidence type="ECO:0000256" key="2">
    <source>
        <dbReference type="ARBA" id="ARBA00022475"/>
    </source>
</evidence>
<feature type="transmembrane region" description="Helical" evidence="6">
    <location>
        <begin position="87"/>
        <end position="107"/>
    </location>
</feature>
<keyword evidence="4 6" id="KW-1133">Transmembrane helix</keyword>
<feature type="transmembrane region" description="Helical" evidence="6">
    <location>
        <begin position="152"/>
        <end position="177"/>
    </location>
</feature>
<accession>A0ABW0NCT8</accession>
<feature type="transmembrane region" description="Helical" evidence="6">
    <location>
        <begin position="439"/>
        <end position="457"/>
    </location>
</feature>
<comment type="subcellular location">
    <subcellularLocation>
        <location evidence="1">Cell membrane</location>
        <topology evidence="1">Multi-pass membrane protein</topology>
    </subcellularLocation>
</comment>
<keyword evidence="3 6" id="KW-0812">Transmembrane</keyword>
<protein>
    <submittedName>
        <fullName evidence="7">Oligosaccharide flippase family protein</fullName>
    </submittedName>
</protein>
<name>A0ABW0NCT8_9BURK</name>
<feature type="transmembrane region" description="Helical" evidence="6">
    <location>
        <begin position="7"/>
        <end position="28"/>
    </location>
</feature>
<evidence type="ECO:0000256" key="6">
    <source>
        <dbReference type="SAM" id="Phobius"/>
    </source>
</evidence>
<feature type="transmembrane region" description="Helical" evidence="6">
    <location>
        <begin position="463"/>
        <end position="488"/>
    </location>
</feature>
<feature type="transmembrane region" description="Helical" evidence="6">
    <location>
        <begin position="373"/>
        <end position="392"/>
    </location>
</feature>
<evidence type="ECO:0000313" key="7">
    <source>
        <dbReference type="EMBL" id="MFC5498404.1"/>
    </source>
</evidence>
<feature type="transmembrane region" description="Helical" evidence="6">
    <location>
        <begin position="310"/>
        <end position="334"/>
    </location>
</feature>
<keyword evidence="2" id="KW-1003">Cell membrane</keyword>
<dbReference type="EMBL" id="JBHSMF010000006">
    <property type="protein sequence ID" value="MFC5498404.1"/>
    <property type="molecule type" value="Genomic_DNA"/>
</dbReference>
<evidence type="ECO:0000256" key="5">
    <source>
        <dbReference type="ARBA" id="ARBA00023136"/>
    </source>
</evidence>
<dbReference type="InterPro" id="IPR050833">
    <property type="entry name" value="Poly_Biosynth_Transport"/>
</dbReference>
<organism evidence="7 8">
    <name type="scientific">Caenimonas terrae</name>
    <dbReference type="NCBI Taxonomy" id="696074"/>
    <lineage>
        <taxon>Bacteria</taxon>
        <taxon>Pseudomonadati</taxon>
        <taxon>Pseudomonadota</taxon>
        <taxon>Betaproteobacteria</taxon>
        <taxon>Burkholderiales</taxon>
        <taxon>Comamonadaceae</taxon>
        <taxon>Caenimonas</taxon>
    </lineage>
</organism>
<feature type="transmembrane region" description="Helical" evidence="6">
    <location>
        <begin position="225"/>
        <end position="243"/>
    </location>
</feature>
<feature type="transmembrane region" description="Helical" evidence="6">
    <location>
        <begin position="127"/>
        <end position="145"/>
    </location>
</feature>
<feature type="transmembrane region" description="Helical" evidence="6">
    <location>
        <begin position="183"/>
        <end position="204"/>
    </location>
</feature>
<dbReference type="PANTHER" id="PTHR30250">
    <property type="entry name" value="PST FAMILY PREDICTED COLANIC ACID TRANSPORTER"/>
    <property type="match status" value="1"/>
</dbReference>
<feature type="transmembrane region" description="Helical" evidence="6">
    <location>
        <begin position="34"/>
        <end position="53"/>
    </location>
</feature>
<keyword evidence="8" id="KW-1185">Reference proteome</keyword>
<dbReference type="Proteomes" id="UP001596037">
    <property type="component" value="Unassembled WGS sequence"/>
</dbReference>
<gene>
    <name evidence="7" type="ORF">ACFPOE_12740</name>
</gene>
<evidence type="ECO:0000256" key="1">
    <source>
        <dbReference type="ARBA" id="ARBA00004651"/>
    </source>
</evidence>
<keyword evidence="5 6" id="KW-0472">Membrane</keyword>
<evidence type="ECO:0000256" key="3">
    <source>
        <dbReference type="ARBA" id="ARBA00022692"/>
    </source>
</evidence>
<comment type="caution">
    <text evidence="7">The sequence shown here is derived from an EMBL/GenBank/DDBJ whole genome shotgun (WGS) entry which is preliminary data.</text>
</comment>
<feature type="transmembrane region" description="Helical" evidence="6">
    <location>
        <begin position="263"/>
        <end position="285"/>
    </location>
</feature>
<reference evidence="8" key="1">
    <citation type="journal article" date="2019" name="Int. J. Syst. Evol. Microbiol.">
        <title>The Global Catalogue of Microorganisms (GCM) 10K type strain sequencing project: providing services to taxonomists for standard genome sequencing and annotation.</title>
        <authorList>
            <consortium name="The Broad Institute Genomics Platform"/>
            <consortium name="The Broad Institute Genome Sequencing Center for Infectious Disease"/>
            <person name="Wu L."/>
            <person name="Ma J."/>
        </authorList>
    </citation>
    <scope>NUCLEOTIDE SEQUENCE [LARGE SCALE GENOMIC DNA]</scope>
    <source>
        <strain evidence="8">CCUG 57401</strain>
    </source>
</reference>
<evidence type="ECO:0000313" key="8">
    <source>
        <dbReference type="Proteomes" id="UP001596037"/>
    </source>
</evidence>
<dbReference type="RefSeq" id="WP_376850457.1">
    <property type="nucleotide sequence ID" value="NZ_JBHSMF010000006.1"/>
</dbReference>
<feature type="transmembrane region" description="Helical" evidence="6">
    <location>
        <begin position="398"/>
        <end position="419"/>
    </location>
</feature>
<evidence type="ECO:0000256" key="4">
    <source>
        <dbReference type="ARBA" id="ARBA00022989"/>
    </source>
</evidence>
<dbReference type="PANTHER" id="PTHR30250:SF26">
    <property type="entry name" value="PSMA PROTEIN"/>
    <property type="match status" value="1"/>
</dbReference>
<dbReference type="InterPro" id="IPR002797">
    <property type="entry name" value="Polysacc_synth"/>
</dbReference>
<sequence>MSIKHNILASYVSQIYTTLIGIAMVPMYVRYMGVEAYGLVGFFAMAQAWFQLLDMGLTPTMARETARYGGGAGEAADLRLLLRSLEFVFVAVGIVGGAAMLLGSQLIATHWLKVQKLPVMEVQHSVMLMAGVVSLRWMCGLYRGAITGFERLVWLSGFNSTIASARFILVIPFFIYVGTTPTLFFGYQLALAAVELAVLLARTYQLMPHVNILQQSNGPWGPLRRTLRFSLTIAFTSSIWVMVTQVDKLLLSTLLPLAEYAYFTLAVVAAGGVMLISIPVSNALMPRMANLEASRSEVELYQLYHHATQIVSVIAIPTCFVLAFFSVTVLWAWTGDLTAATNAAPILRLYAIGNGLLVLAAFPYYLQYAKGELRMHVIGNILFAVILIPALLISTTHYGGFGAACTWVAVNAFSFLIWVPLVHRRFLKGLHWQWLKGDIFQVAVFSLLSILPFYIFLPRPETRGAAIIALMGVGAIVISAGALGSPLMRQALLRKVRKTPFKP</sequence>
<feature type="transmembrane region" description="Helical" evidence="6">
    <location>
        <begin position="346"/>
        <end position="366"/>
    </location>
</feature>
<proteinExistence type="predicted"/>